<evidence type="ECO:0000256" key="1">
    <source>
        <dbReference type="SAM" id="Phobius"/>
    </source>
</evidence>
<evidence type="ECO:0000313" key="3">
    <source>
        <dbReference type="Proteomes" id="UP001597375"/>
    </source>
</evidence>
<protein>
    <submittedName>
        <fullName evidence="2">Uncharacterized protein</fullName>
    </submittedName>
</protein>
<dbReference type="Proteomes" id="UP001597375">
    <property type="component" value="Unassembled WGS sequence"/>
</dbReference>
<evidence type="ECO:0000313" key="2">
    <source>
        <dbReference type="EMBL" id="MFD2258015.1"/>
    </source>
</evidence>
<proteinExistence type="predicted"/>
<accession>A0ABW5DC42</accession>
<keyword evidence="1" id="KW-0812">Transmembrane</keyword>
<keyword evidence="3" id="KW-1185">Reference proteome</keyword>
<organism evidence="2 3">
    <name type="scientific">Luteolibacter algae</name>
    <dbReference type="NCBI Taxonomy" id="454151"/>
    <lineage>
        <taxon>Bacteria</taxon>
        <taxon>Pseudomonadati</taxon>
        <taxon>Verrucomicrobiota</taxon>
        <taxon>Verrucomicrobiia</taxon>
        <taxon>Verrucomicrobiales</taxon>
        <taxon>Verrucomicrobiaceae</taxon>
        <taxon>Luteolibacter</taxon>
    </lineage>
</organism>
<keyword evidence="1" id="KW-1133">Transmembrane helix</keyword>
<sequence length="66" mass="7250">MSLRGFHIVFVTVCTLLFAFLLTWALALAPERSALTNSMGFIGAAGLLFMPVYGVYFLKKAAKLHL</sequence>
<comment type="caution">
    <text evidence="2">The sequence shown here is derived from an EMBL/GenBank/DDBJ whole genome shotgun (WGS) entry which is preliminary data.</text>
</comment>
<dbReference type="EMBL" id="JBHUIT010000034">
    <property type="protein sequence ID" value="MFD2258015.1"/>
    <property type="molecule type" value="Genomic_DNA"/>
</dbReference>
<keyword evidence="1" id="KW-0472">Membrane</keyword>
<feature type="transmembrane region" description="Helical" evidence="1">
    <location>
        <begin position="7"/>
        <end position="27"/>
    </location>
</feature>
<gene>
    <name evidence="2" type="ORF">ACFSSA_15145</name>
</gene>
<feature type="transmembrane region" description="Helical" evidence="1">
    <location>
        <begin position="39"/>
        <end position="58"/>
    </location>
</feature>
<dbReference type="RefSeq" id="WP_386821458.1">
    <property type="nucleotide sequence ID" value="NZ_JBHUIT010000034.1"/>
</dbReference>
<reference evidence="3" key="1">
    <citation type="journal article" date="2019" name="Int. J. Syst. Evol. Microbiol.">
        <title>The Global Catalogue of Microorganisms (GCM) 10K type strain sequencing project: providing services to taxonomists for standard genome sequencing and annotation.</title>
        <authorList>
            <consortium name="The Broad Institute Genomics Platform"/>
            <consortium name="The Broad Institute Genome Sequencing Center for Infectious Disease"/>
            <person name="Wu L."/>
            <person name="Ma J."/>
        </authorList>
    </citation>
    <scope>NUCLEOTIDE SEQUENCE [LARGE SCALE GENOMIC DNA]</scope>
    <source>
        <strain evidence="3">CGMCC 4.7106</strain>
    </source>
</reference>
<name>A0ABW5DC42_9BACT</name>